<feature type="compositionally biased region" description="Low complexity" evidence="1">
    <location>
        <begin position="114"/>
        <end position="123"/>
    </location>
</feature>
<comment type="caution">
    <text evidence="3">The sequence shown here is derived from an EMBL/GenBank/DDBJ whole genome shotgun (WGS) entry which is preliminary data.</text>
</comment>
<feature type="compositionally biased region" description="Low complexity" evidence="1">
    <location>
        <begin position="43"/>
        <end position="57"/>
    </location>
</feature>
<dbReference type="Proteomes" id="UP001550853">
    <property type="component" value="Unassembled WGS sequence"/>
</dbReference>
<dbReference type="RefSeq" id="WP_037679895.1">
    <property type="nucleotide sequence ID" value="NZ_JBEZVI010000002.1"/>
</dbReference>
<feature type="compositionally biased region" description="Low complexity" evidence="1">
    <location>
        <begin position="527"/>
        <end position="541"/>
    </location>
</feature>
<evidence type="ECO:0000256" key="2">
    <source>
        <dbReference type="SAM" id="Phobius"/>
    </source>
</evidence>
<feature type="transmembrane region" description="Helical" evidence="2">
    <location>
        <begin position="366"/>
        <end position="386"/>
    </location>
</feature>
<feature type="compositionally biased region" description="Low complexity" evidence="1">
    <location>
        <begin position="215"/>
        <end position="233"/>
    </location>
</feature>
<dbReference type="EMBL" id="JBEZVI010000002">
    <property type="protein sequence ID" value="MEU3709315.1"/>
    <property type="molecule type" value="Genomic_DNA"/>
</dbReference>
<feature type="compositionally biased region" description="Polar residues" evidence="1">
    <location>
        <begin position="98"/>
        <end position="113"/>
    </location>
</feature>
<name>A0ABV2YUA7_9ACTN</name>
<keyword evidence="2" id="KW-0812">Transmembrane</keyword>
<feature type="region of interest" description="Disordered" evidence="1">
    <location>
        <begin position="1"/>
        <end position="360"/>
    </location>
</feature>
<feature type="region of interest" description="Disordered" evidence="1">
    <location>
        <begin position="520"/>
        <end position="544"/>
    </location>
</feature>
<keyword evidence="2" id="KW-1133">Transmembrane helix</keyword>
<feature type="region of interest" description="Disordered" evidence="1">
    <location>
        <begin position="389"/>
        <end position="422"/>
    </location>
</feature>
<keyword evidence="4" id="KW-1185">Reference proteome</keyword>
<evidence type="ECO:0000313" key="3">
    <source>
        <dbReference type="EMBL" id="MEU3709315.1"/>
    </source>
</evidence>
<sequence length="568" mass="57179">MTQSGQGHDPQNSAAGPAREGVVLPAGGESWAPAPQAAPPAGQPWGQPWGPDQQSPPTYGQPPEQPQGQISGQYPGAPQGYGQGQSPTHGQGLPPQQAPQHQGYDQGQAPQQHQGYGAAQGSPQPQPYAQPPSYNEPRQAPPFPAPPQGQPPVPPMPPAASDAEATALIPPIGASGALPPEGAAPQPPTGQLVKSAPQPAAPLPPVSGDADSTTVLPPVGAAPLPPEAAGRPETPGESTQMLRSIKPPRNRAAAPPAAGDSEATQFIPPVGAGAPAPQPGGAPFGAQPGGAERPTPAEFEGLFRADSGAVPPPAPDATAQLPRFDDQAPPPYGPGGGQQGFASGGHQGQPGYDDAPGGRRRLSPPVIIGIVVVALAGAGLGLGWALSGGDDTKKEEPKANAAGSAPKDTAPPSPTADPAQEQAKKLDALLGDSNNSRSAVINAVRDIRNCDNLPGAAKDLKGAANQRNQLVSRLQGLPLDKLPQHAELTAALTTAWKSSAAADNHYAAWAGQVAGKHGCHKGHARNTGQTAQGTQASGAATKAKEQAAGLWNPIAQKYGLRAHQAGDL</sequence>
<evidence type="ECO:0000313" key="4">
    <source>
        <dbReference type="Proteomes" id="UP001550853"/>
    </source>
</evidence>
<gene>
    <name evidence="3" type="ORF">AB0E61_04345</name>
</gene>
<feature type="compositionally biased region" description="Low complexity" evidence="1">
    <location>
        <begin position="268"/>
        <end position="291"/>
    </location>
</feature>
<evidence type="ECO:0000256" key="1">
    <source>
        <dbReference type="SAM" id="MobiDB-lite"/>
    </source>
</evidence>
<feature type="compositionally biased region" description="Gly residues" evidence="1">
    <location>
        <begin position="334"/>
        <end position="348"/>
    </location>
</feature>
<accession>A0ABV2YUA7</accession>
<feature type="compositionally biased region" description="Pro residues" evidence="1">
    <location>
        <begin position="139"/>
        <end position="158"/>
    </location>
</feature>
<reference evidence="3 4" key="1">
    <citation type="submission" date="2024-06" db="EMBL/GenBank/DDBJ databases">
        <title>The Natural Products Discovery Center: Release of the First 8490 Sequenced Strains for Exploring Actinobacteria Biosynthetic Diversity.</title>
        <authorList>
            <person name="Kalkreuter E."/>
            <person name="Kautsar S.A."/>
            <person name="Yang D."/>
            <person name="Bader C.D."/>
            <person name="Teijaro C.N."/>
            <person name="Fluegel L."/>
            <person name="Davis C.M."/>
            <person name="Simpson J.R."/>
            <person name="Lauterbach L."/>
            <person name="Steele A.D."/>
            <person name="Gui C."/>
            <person name="Meng S."/>
            <person name="Li G."/>
            <person name="Viehrig K."/>
            <person name="Ye F."/>
            <person name="Su P."/>
            <person name="Kiefer A.F."/>
            <person name="Nichols A."/>
            <person name="Cepeda A.J."/>
            <person name="Yan W."/>
            <person name="Fan B."/>
            <person name="Jiang Y."/>
            <person name="Adhikari A."/>
            <person name="Zheng C.-J."/>
            <person name="Schuster L."/>
            <person name="Cowan T.M."/>
            <person name="Smanski M.J."/>
            <person name="Chevrette M.G."/>
            <person name="De Carvalho L.P.S."/>
            <person name="Shen B."/>
        </authorList>
    </citation>
    <scope>NUCLEOTIDE SEQUENCE [LARGE SCALE GENOMIC DNA]</scope>
    <source>
        <strain evidence="3 4">NPDC033039</strain>
    </source>
</reference>
<feature type="compositionally biased region" description="Polar residues" evidence="1">
    <location>
        <begin position="1"/>
        <end position="14"/>
    </location>
</feature>
<organism evidence="3 4">
    <name type="scientific">Streptomyces catenulae</name>
    <dbReference type="NCBI Taxonomy" id="66875"/>
    <lineage>
        <taxon>Bacteria</taxon>
        <taxon>Bacillati</taxon>
        <taxon>Actinomycetota</taxon>
        <taxon>Actinomycetes</taxon>
        <taxon>Kitasatosporales</taxon>
        <taxon>Streptomycetaceae</taxon>
        <taxon>Streptomyces</taxon>
    </lineage>
</organism>
<protein>
    <submittedName>
        <fullName evidence="3">Uncharacterized protein</fullName>
    </submittedName>
</protein>
<proteinExistence type="predicted"/>
<keyword evidence="2" id="KW-0472">Membrane</keyword>